<organism evidence="1 2">
    <name type="scientific">Aspergillus hiratsukae</name>
    <dbReference type="NCBI Taxonomy" id="1194566"/>
    <lineage>
        <taxon>Eukaryota</taxon>
        <taxon>Fungi</taxon>
        <taxon>Dikarya</taxon>
        <taxon>Ascomycota</taxon>
        <taxon>Pezizomycotina</taxon>
        <taxon>Eurotiomycetes</taxon>
        <taxon>Eurotiomycetidae</taxon>
        <taxon>Eurotiales</taxon>
        <taxon>Aspergillaceae</taxon>
        <taxon>Aspergillus</taxon>
        <taxon>Aspergillus subgen. Fumigati</taxon>
    </lineage>
</organism>
<accession>A0A8H6QK36</accession>
<sequence>MLWDSITARFGTTKAQERYNLLRDMCALKLDGSDYMGHQAKWLKLMADLDRLDVTIDDVKHDLFIQSLGSWQSGFVKSKLDEFFATGVAIPSADTVAEAYKRSTSLIGIEEKLIININANGC</sequence>
<evidence type="ECO:0000313" key="1">
    <source>
        <dbReference type="EMBL" id="KAF7174611.1"/>
    </source>
</evidence>
<proteinExistence type="predicted"/>
<name>A0A8H6QK36_9EURO</name>
<comment type="caution">
    <text evidence="1">The sequence shown here is derived from an EMBL/GenBank/DDBJ whole genome shotgun (WGS) entry which is preliminary data.</text>
</comment>
<dbReference type="Proteomes" id="UP000662466">
    <property type="component" value="Unassembled WGS sequence"/>
</dbReference>
<dbReference type="EMBL" id="JACBAF010001347">
    <property type="protein sequence ID" value="KAF7174611.1"/>
    <property type="molecule type" value="Genomic_DNA"/>
</dbReference>
<dbReference type="AlphaFoldDB" id="A0A8H6QK36"/>
<reference evidence="1" key="1">
    <citation type="submission" date="2020-06" db="EMBL/GenBank/DDBJ databases">
        <title>Draft genome sequences of strains closely related to Aspergillus parafelis and Aspergillus hiratsukae.</title>
        <authorList>
            <person name="Dos Santos R.A.C."/>
            <person name="Rivero-Menendez O."/>
            <person name="Steenwyk J.L."/>
            <person name="Mead M.E."/>
            <person name="Goldman G.H."/>
            <person name="Alastruey-Izquierdo A."/>
            <person name="Rokas A."/>
        </authorList>
    </citation>
    <scope>NUCLEOTIDE SEQUENCE</scope>
    <source>
        <strain evidence="1">CNM-CM6106</strain>
    </source>
</reference>
<gene>
    <name evidence="1" type="ORF">CNMCM6106_009513</name>
</gene>
<protein>
    <submittedName>
        <fullName evidence="1">Uncharacterized protein</fullName>
    </submittedName>
</protein>
<evidence type="ECO:0000313" key="2">
    <source>
        <dbReference type="Proteomes" id="UP000662466"/>
    </source>
</evidence>